<organism evidence="1 2">
    <name type="scientific">Camellia lanceoleosa</name>
    <dbReference type="NCBI Taxonomy" id="1840588"/>
    <lineage>
        <taxon>Eukaryota</taxon>
        <taxon>Viridiplantae</taxon>
        <taxon>Streptophyta</taxon>
        <taxon>Embryophyta</taxon>
        <taxon>Tracheophyta</taxon>
        <taxon>Spermatophyta</taxon>
        <taxon>Magnoliopsida</taxon>
        <taxon>eudicotyledons</taxon>
        <taxon>Gunneridae</taxon>
        <taxon>Pentapetalae</taxon>
        <taxon>asterids</taxon>
        <taxon>Ericales</taxon>
        <taxon>Theaceae</taxon>
        <taxon>Camellia</taxon>
    </lineage>
</organism>
<reference evidence="1 2" key="1">
    <citation type="journal article" date="2022" name="Plant J.">
        <title>Chromosome-level genome of Camellia lanceoleosa provides a valuable resource for understanding genome evolution and self-incompatibility.</title>
        <authorList>
            <person name="Gong W."/>
            <person name="Xiao S."/>
            <person name="Wang L."/>
            <person name="Liao Z."/>
            <person name="Chang Y."/>
            <person name="Mo W."/>
            <person name="Hu G."/>
            <person name="Li W."/>
            <person name="Zhao G."/>
            <person name="Zhu H."/>
            <person name="Hu X."/>
            <person name="Ji K."/>
            <person name="Xiang X."/>
            <person name="Song Q."/>
            <person name="Yuan D."/>
            <person name="Jin S."/>
            <person name="Zhang L."/>
        </authorList>
    </citation>
    <scope>NUCLEOTIDE SEQUENCE [LARGE SCALE GENOMIC DNA]</scope>
    <source>
        <strain evidence="1">SQ_2022a</strain>
    </source>
</reference>
<gene>
    <name evidence="1" type="ORF">LOK49_LG05G01744</name>
</gene>
<sequence>MSAFLRVTDAIEDTNLELQTCVHQVRDLTYHTNNIFDQFTMDSSMNLSRKFIIKLRAANTVEQGSSSNVANNGGCYDRRGDALLLEESELVGIQKPKK</sequence>
<dbReference type="EMBL" id="CM045761">
    <property type="protein sequence ID" value="KAI8014227.1"/>
    <property type="molecule type" value="Genomic_DNA"/>
</dbReference>
<dbReference type="Proteomes" id="UP001060215">
    <property type="component" value="Chromosome 4"/>
</dbReference>
<keyword evidence="2" id="KW-1185">Reference proteome</keyword>
<evidence type="ECO:0000313" key="2">
    <source>
        <dbReference type="Proteomes" id="UP001060215"/>
    </source>
</evidence>
<protein>
    <submittedName>
        <fullName evidence="1">Uncharacterized protein</fullName>
    </submittedName>
</protein>
<proteinExistence type="predicted"/>
<accession>A0ACC0HMS3</accession>
<name>A0ACC0HMS3_9ERIC</name>
<comment type="caution">
    <text evidence="1">The sequence shown here is derived from an EMBL/GenBank/DDBJ whole genome shotgun (WGS) entry which is preliminary data.</text>
</comment>
<evidence type="ECO:0000313" key="1">
    <source>
        <dbReference type="EMBL" id="KAI8014227.1"/>
    </source>
</evidence>